<evidence type="ECO:0000256" key="1">
    <source>
        <dbReference type="SAM" id="Phobius"/>
    </source>
</evidence>
<feature type="transmembrane region" description="Helical" evidence="1">
    <location>
        <begin position="54"/>
        <end position="76"/>
    </location>
</feature>
<protein>
    <recommendedName>
        <fullName evidence="3">Holin</fullName>
    </recommendedName>
</protein>
<evidence type="ECO:0000313" key="2">
    <source>
        <dbReference type="EMBL" id="XCG97225.1"/>
    </source>
</evidence>
<keyword evidence="1" id="KW-1133">Transmembrane helix</keyword>
<dbReference type="EMBL" id="PP946909">
    <property type="protein sequence ID" value="XCG97225.1"/>
    <property type="molecule type" value="Genomic_DNA"/>
</dbReference>
<evidence type="ECO:0008006" key="3">
    <source>
        <dbReference type="Google" id="ProtNLM"/>
    </source>
</evidence>
<proteinExistence type="predicted"/>
<reference evidence="2" key="1">
    <citation type="submission" date="2024-06" db="EMBL/GenBank/DDBJ databases">
        <authorList>
            <person name="Logan R."/>
            <person name="Biratu M.A."/>
            <person name="Chestnut P.R."/>
            <person name="Colombo E.M."/>
            <person name="Cuello R.A."/>
            <person name="Duno H.C."/>
            <person name="Karki J."/>
            <person name="Magloire W.D."/>
            <person name="Pozar I.R."/>
            <person name="Rearick M.C."/>
            <person name="Reed J.M."/>
            <person name="Waterman M.J.F."/>
        </authorList>
    </citation>
    <scope>NUCLEOTIDE SEQUENCE</scope>
</reference>
<keyword evidence="1" id="KW-0472">Membrane</keyword>
<accession>A0AAU8EFY7</accession>
<organism evidence="2">
    <name type="scientific">Microbacterium phage Judebell</name>
    <dbReference type="NCBI Taxonomy" id="3230835"/>
    <lineage>
        <taxon>Viruses</taxon>
        <taxon>Duplodnaviria</taxon>
        <taxon>Heunggongvirae</taxon>
        <taxon>Uroviricota</taxon>
        <taxon>Caudoviricetes</taxon>
        <taxon>Squashvirus</taxon>
    </lineage>
</organism>
<name>A0AAU8EFY7_9CAUD</name>
<feature type="transmembrane region" description="Helical" evidence="1">
    <location>
        <begin position="12"/>
        <end position="33"/>
    </location>
</feature>
<keyword evidence="1" id="KW-0812">Transmembrane</keyword>
<sequence length="80" mass="8741">MTTLIIPELAAIMLIIATSFGASALLALGSEVLSREFSHWSNERDMRLRRALRISRILALIVGGLFLYLAVTITIVEAGL</sequence>